<proteinExistence type="predicted"/>
<reference evidence="1 2" key="1">
    <citation type="submission" date="2018-06" db="EMBL/GenBank/DDBJ databases">
        <title>Comparative genomics reveals the genomic features of Rhizophagus irregularis, R. cerebriforme, R. diaphanum and Gigaspora rosea, and their symbiotic lifestyle signature.</title>
        <authorList>
            <person name="Morin E."/>
            <person name="San Clemente H."/>
            <person name="Chen E.C.H."/>
            <person name="De La Providencia I."/>
            <person name="Hainaut M."/>
            <person name="Kuo A."/>
            <person name="Kohler A."/>
            <person name="Murat C."/>
            <person name="Tang N."/>
            <person name="Roy S."/>
            <person name="Loubradou J."/>
            <person name="Henrissat B."/>
            <person name="Grigoriev I.V."/>
            <person name="Corradi N."/>
            <person name="Roux C."/>
            <person name="Martin F.M."/>
        </authorList>
    </citation>
    <scope>NUCLEOTIDE SEQUENCE [LARGE SCALE GENOMIC DNA]</scope>
    <source>
        <strain evidence="1 2">DAOM 194757</strain>
    </source>
</reference>
<protein>
    <recommendedName>
        <fullName evidence="3">F-box domain-containing protein</fullName>
    </recommendedName>
</protein>
<dbReference type="InterPro" id="IPR032675">
    <property type="entry name" value="LRR_dom_sf"/>
</dbReference>
<dbReference type="Proteomes" id="UP000266673">
    <property type="component" value="Unassembled WGS sequence"/>
</dbReference>
<evidence type="ECO:0000313" key="1">
    <source>
        <dbReference type="EMBL" id="RIB18772.1"/>
    </source>
</evidence>
<keyword evidence="2" id="KW-1185">Reference proteome</keyword>
<dbReference type="Gene3D" id="3.80.10.10">
    <property type="entry name" value="Ribonuclease Inhibitor"/>
    <property type="match status" value="1"/>
</dbReference>
<dbReference type="SUPFAM" id="SSF52047">
    <property type="entry name" value="RNI-like"/>
    <property type="match status" value="1"/>
</dbReference>
<gene>
    <name evidence="1" type="ORF">C2G38_2183632</name>
</gene>
<sequence>MSIPILWQNPFSFKLESLFISEYFSSLNEDEINILKEYGLNLKISRKLFNYAKFLKDLNLLNGLEIKVIKLINLNLVKPISSETYFKALMNVVINLLLKLIFESGAVLHKLSLPVSKSFEFKPEIFYSIERNELLFSKLQHLTLSVMPEFNIENITIFLKVLAKNITTISSLELVIFSDYESGLYYSLFHAIIRIIKSQKQLKWFALGGVDHPYGIISALERQKNSLQEVIINKCTYNKEFEVLKDCKNLETLRIINCSSKLLNLLDCKISTLEVVDCPIDVQTSIPLILENSGLLLQRLSFKSGNFGGDNHKVLEALKSFCPNITHLMIKYSKFSIQLLELIGNLQKLQFLSLCCIVDDDIPEEELKIRVMKFAGILPLTLQYLELMDVWLYSYVDILLNRCKAPLKKLLIYQFNHEKHTRALIEFCIRNKALNYVGVHRYSDLDKNFRKGVEAHLTNVALVPWYRIIVNL</sequence>
<evidence type="ECO:0008006" key="3">
    <source>
        <dbReference type="Google" id="ProtNLM"/>
    </source>
</evidence>
<accession>A0A397V9P9</accession>
<dbReference type="EMBL" id="QKWP01000517">
    <property type="protein sequence ID" value="RIB18772.1"/>
    <property type="molecule type" value="Genomic_DNA"/>
</dbReference>
<evidence type="ECO:0000313" key="2">
    <source>
        <dbReference type="Proteomes" id="UP000266673"/>
    </source>
</evidence>
<name>A0A397V9P9_9GLOM</name>
<organism evidence="1 2">
    <name type="scientific">Gigaspora rosea</name>
    <dbReference type="NCBI Taxonomy" id="44941"/>
    <lineage>
        <taxon>Eukaryota</taxon>
        <taxon>Fungi</taxon>
        <taxon>Fungi incertae sedis</taxon>
        <taxon>Mucoromycota</taxon>
        <taxon>Glomeromycotina</taxon>
        <taxon>Glomeromycetes</taxon>
        <taxon>Diversisporales</taxon>
        <taxon>Gigasporaceae</taxon>
        <taxon>Gigaspora</taxon>
    </lineage>
</organism>
<dbReference type="AlphaFoldDB" id="A0A397V9P9"/>
<comment type="caution">
    <text evidence="1">The sequence shown here is derived from an EMBL/GenBank/DDBJ whole genome shotgun (WGS) entry which is preliminary data.</text>
</comment>